<gene>
    <name evidence="1" type="ORF">SBA5_80015</name>
</gene>
<dbReference type="Proteomes" id="UP000239735">
    <property type="component" value="Unassembled WGS sequence"/>
</dbReference>
<name>A0A2N9M558_9BACT</name>
<organism evidence="1 2">
    <name type="scientific">Candidatus Sulfuritelmatomonas gaucii</name>
    <dbReference type="NCBI Taxonomy" id="2043161"/>
    <lineage>
        <taxon>Bacteria</taxon>
        <taxon>Pseudomonadati</taxon>
        <taxon>Acidobacteriota</taxon>
        <taxon>Terriglobia</taxon>
        <taxon>Terriglobales</taxon>
        <taxon>Acidobacteriaceae</taxon>
        <taxon>Candidatus Sulfuritelmatomonas</taxon>
    </lineage>
</organism>
<dbReference type="EMBL" id="OKRB01000141">
    <property type="protein sequence ID" value="SPE30634.1"/>
    <property type="molecule type" value="Genomic_DNA"/>
</dbReference>
<evidence type="ECO:0000313" key="1">
    <source>
        <dbReference type="EMBL" id="SPE30634.1"/>
    </source>
</evidence>
<evidence type="ECO:0000313" key="2">
    <source>
        <dbReference type="Proteomes" id="UP000239735"/>
    </source>
</evidence>
<dbReference type="AlphaFoldDB" id="A0A2N9M558"/>
<reference evidence="2" key="1">
    <citation type="submission" date="2018-02" db="EMBL/GenBank/DDBJ databases">
        <authorList>
            <person name="Hausmann B."/>
        </authorList>
    </citation>
    <scope>NUCLEOTIDE SEQUENCE [LARGE SCALE GENOMIC DNA]</scope>
    <source>
        <strain evidence="2">Peat soil MAG SbA5</strain>
    </source>
</reference>
<proteinExistence type="predicted"/>
<protein>
    <submittedName>
        <fullName evidence="1">Uncharacterized protein</fullName>
    </submittedName>
</protein>
<sequence length="232" mass="24151">MPVAGAAQSASFEIAQNGHAVGTASFNVTATAEGYDSSSLVKVAMQGLDYALSKNERLSSANQLEHAQLNATVNGEAVNVMVAPDSAQMLVNISANGKSTTTRLDAHAGAVLLADFDPGALETLLTLAVTQNNRDLWAILPKQTGSIEPVRLATYPDQEGTLDGKPINVHHLVATIGGANTDLFSGPENQLLQAELPQAGFALIRKSFILKPPAKPVVPMGSEQNTTPAPSS</sequence>
<accession>A0A2N9M558</accession>